<sequence>MAQSRTDTTFGNLGRGIQIGINNGPILSAERPETPPVPLSTVRFPRDADYVDRQVLLERVCTKCSISGSWTALVGLGRVRKSQLAIEYSYQVRDQLPDIWVFWVYMSNAACLE</sequence>
<dbReference type="Proteomes" id="UP000054321">
    <property type="component" value="Unassembled WGS sequence"/>
</dbReference>
<dbReference type="InterPro" id="IPR027417">
    <property type="entry name" value="P-loop_NTPase"/>
</dbReference>
<proteinExistence type="predicted"/>
<name>A0A0C3C2H0_OIDMZ</name>
<dbReference type="Gene3D" id="3.40.50.300">
    <property type="entry name" value="P-loop containing nucleotide triphosphate hydrolases"/>
    <property type="match status" value="1"/>
</dbReference>
<dbReference type="AlphaFoldDB" id="A0A0C3C2H0"/>
<dbReference type="InParanoid" id="A0A0C3C2H0"/>
<protein>
    <submittedName>
        <fullName evidence="1">Uncharacterized protein</fullName>
    </submittedName>
</protein>
<evidence type="ECO:0000313" key="1">
    <source>
        <dbReference type="EMBL" id="KIM93083.1"/>
    </source>
</evidence>
<gene>
    <name evidence="1" type="ORF">OIDMADRAFT_184873</name>
</gene>
<dbReference type="EMBL" id="KN832900">
    <property type="protein sequence ID" value="KIM93083.1"/>
    <property type="molecule type" value="Genomic_DNA"/>
</dbReference>
<dbReference type="OrthoDB" id="3561919at2759"/>
<evidence type="ECO:0000313" key="2">
    <source>
        <dbReference type="Proteomes" id="UP000054321"/>
    </source>
</evidence>
<accession>A0A0C3C2H0</accession>
<keyword evidence="2" id="KW-1185">Reference proteome</keyword>
<reference evidence="1 2" key="1">
    <citation type="submission" date="2014-04" db="EMBL/GenBank/DDBJ databases">
        <authorList>
            <consortium name="DOE Joint Genome Institute"/>
            <person name="Kuo A."/>
            <person name="Martino E."/>
            <person name="Perotto S."/>
            <person name="Kohler A."/>
            <person name="Nagy L.G."/>
            <person name="Floudas D."/>
            <person name="Copeland A."/>
            <person name="Barry K.W."/>
            <person name="Cichocki N."/>
            <person name="Veneault-Fourrey C."/>
            <person name="LaButti K."/>
            <person name="Lindquist E.A."/>
            <person name="Lipzen A."/>
            <person name="Lundell T."/>
            <person name="Morin E."/>
            <person name="Murat C."/>
            <person name="Sun H."/>
            <person name="Tunlid A."/>
            <person name="Henrissat B."/>
            <person name="Grigoriev I.V."/>
            <person name="Hibbett D.S."/>
            <person name="Martin F."/>
            <person name="Nordberg H.P."/>
            <person name="Cantor M.N."/>
            <person name="Hua S.X."/>
        </authorList>
    </citation>
    <scope>NUCLEOTIDE SEQUENCE [LARGE SCALE GENOMIC DNA]</scope>
    <source>
        <strain evidence="1 2">Zn</strain>
    </source>
</reference>
<organism evidence="1 2">
    <name type="scientific">Oidiodendron maius (strain Zn)</name>
    <dbReference type="NCBI Taxonomy" id="913774"/>
    <lineage>
        <taxon>Eukaryota</taxon>
        <taxon>Fungi</taxon>
        <taxon>Dikarya</taxon>
        <taxon>Ascomycota</taxon>
        <taxon>Pezizomycotina</taxon>
        <taxon>Leotiomycetes</taxon>
        <taxon>Leotiomycetes incertae sedis</taxon>
        <taxon>Myxotrichaceae</taxon>
        <taxon>Oidiodendron</taxon>
    </lineage>
</organism>
<dbReference type="STRING" id="913774.A0A0C3C2H0"/>
<reference evidence="2" key="2">
    <citation type="submission" date="2015-01" db="EMBL/GenBank/DDBJ databases">
        <title>Evolutionary Origins and Diversification of the Mycorrhizal Mutualists.</title>
        <authorList>
            <consortium name="DOE Joint Genome Institute"/>
            <consortium name="Mycorrhizal Genomics Consortium"/>
            <person name="Kohler A."/>
            <person name="Kuo A."/>
            <person name="Nagy L.G."/>
            <person name="Floudas D."/>
            <person name="Copeland A."/>
            <person name="Barry K.W."/>
            <person name="Cichocki N."/>
            <person name="Veneault-Fourrey C."/>
            <person name="LaButti K."/>
            <person name="Lindquist E.A."/>
            <person name="Lipzen A."/>
            <person name="Lundell T."/>
            <person name="Morin E."/>
            <person name="Murat C."/>
            <person name="Riley R."/>
            <person name="Ohm R."/>
            <person name="Sun H."/>
            <person name="Tunlid A."/>
            <person name="Henrissat B."/>
            <person name="Grigoriev I.V."/>
            <person name="Hibbett D.S."/>
            <person name="Martin F."/>
        </authorList>
    </citation>
    <scope>NUCLEOTIDE SEQUENCE [LARGE SCALE GENOMIC DNA]</scope>
    <source>
        <strain evidence="2">Zn</strain>
    </source>
</reference>
<dbReference type="HOGENOM" id="CLU_2134242_0_0_1"/>